<keyword evidence="4" id="KW-0256">Endoplasmic reticulum</keyword>
<dbReference type="GO" id="GO:0005787">
    <property type="term" value="C:signal peptidase complex"/>
    <property type="evidence" value="ECO:0007669"/>
    <property type="project" value="InterPro"/>
</dbReference>
<dbReference type="PANTHER" id="PTHR38354:SF2">
    <property type="entry name" value="SIGNAL PEPTIDASE COMPLEX-LIKE PROTEIN DTM1"/>
    <property type="match status" value="1"/>
</dbReference>
<dbReference type="PANTHER" id="PTHR38354">
    <property type="entry name" value="SIGNAL PEPTIDASE COMPLEX-LIKE PROTEIN DTM1"/>
    <property type="match status" value="1"/>
</dbReference>
<feature type="transmembrane region" description="Helical" evidence="7">
    <location>
        <begin position="6"/>
        <end position="25"/>
    </location>
</feature>
<keyword evidence="5 7" id="KW-1133">Transmembrane helix</keyword>
<dbReference type="GO" id="GO:0048658">
    <property type="term" value="P:anther wall tapetum development"/>
    <property type="evidence" value="ECO:0007669"/>
    <property type="project" value="InterPro"/>
</dbReference>
<organism evidence="8 9">
    <name type="scientific">Lithospermum erythrorhizon</name>
    <name type="common">Purple gromwell</name>
    <name type="synonym">Lithospermum officinale var. erythrorhizon</name>
    <dbReference type="NCBI Taxonomy" id="34254"/>
    <lineage>
        <taxon>Eukaryota</taxon>
        <taxon>Viridiplantae</taxon>
        <taxon>Streptophyta</taxon>
        <taxon>Embryophyta</taxon>
        <taxon>Tracheophyta</taxon>
        <taxon>Spermatophyta</taxon>
        <taxon>Magnoliopsida</taxon>
        <taxon>eudicotyledons</taxon>
        <taxon>Gunneridae</taxon>
        <taxon>Pentapetalae</taxon>
        <taxon>asterids</taxon>
        <taxon>lamiids</taxon>
        <taxon>Boraginales</taxon>
        <taxon>Boraginaceae</taxon>
        <taxon>Boraginoideae</taxon>
        <taxon>Lithospermeae</taxon>
        <taxon>Lithospermum</taxon>
    </lineage>
</organism>
<keyword evidence="3 7" id="KW-0812">Transmembrane</keyword>
<comment type="similarity">
    <text evidence="2">Belongs to the SPCS1 family.</text>
</comment>
<keyword evidence="6 7" id="KW-0472">Membrane</keyword>
<comment type="caution">
    <text evidence="8">The sequence shown here is derived from an EMBL/GenBank/DDBJ whole genome shotgun (WGS) entry which is preliminary data.</text>
</comment>
<dbReference type="InterPro" id="IPR009542">
    <property type="entry name" value="Spc1/SPCS1"/>
</dbReference>
<feature type="transmembrane region" description="Helical" evidence="7">
    <location>
        <begin position="32"/>
        <end position="50"/>
    </location>
</feature>
<reference evidence="8 9" key="1">
    <citation type="submission" date="2024-01" db="EMBL/GenBank/DDBJ databases">
        <title>The complete chloroplast genome sequence of Lithospermum erythrorhizon: insights into the phylogenetic relationship among Boraginaceae species and the maternal lineages of purple gromwells.</title>
        <authorList>
            <person name="Okada T."/>
            <person name="Watanabe K."/>
        </authorList>
    </citation>
    <scope>NUCLEOTIDE SEQUENCE [LARGE SCALE GENOMIC DNA]</scope>
</reference>
<evidence type="ECO:0000256" key="2">
    <source>
        <dbReference type="ARBA" id="ARBA00005245"/>
    </source>
</evidence>
<accession>A0AAV3PC38</accession>
<evidence type="ECO:0000256" key="5">
    <source>
        <dbReference type="ARBA" id="ARBA00022989"/>
    </source>
</evidence>
<evidence type="ECO:0000256" key="3">
    <source>
        <dbReference type="ARBA" id="ARBA00022692"/>
    </source>
</evidence>
<evidence type="ECO:0000256" key="4">
    <source>
        <dbReference type="ARBA" id="ARBA00022824"/>
    </source>
</evidence>
<protein>
    <recommendedName>
        <fullName evidence="10">Signal peptidase complex subunit 1</fullName>
    </recommendedName>
</protein>
<dbReference type="AlphaFoldDB" id="A0AAV3PC38"/>
<evidence type="ECO:0000313" key="9">
    <source>
        <dbReference type="Proteomes" id="UP001454036"/>
    </source>
</evidence>
<dbReference type="Proteomes" id="UP001454036">
    <property type="component" value="Unassembled WGS sequence"/>
</dbReference>
<name>A0AAV3PC38_LITER</name>
<evidence type="ECO:0000313" key="8">
    <source>
        <dbReference type="EMBL" id="GAA0149194.1"/>
    </source>
</evidence>
<comment type="subcellular location">
    <subcellularLocation>
        <location evidence="1">Endoplasmic reticulum membrane</location>
        <topology evidence="1">Multi-pass membrane protein</topology>
    </subcellularLocation>
</comment>
<evidence type="ECO:0000256" key="6">
    <source>
        <dbReference type="ARBA" id="ARBA00023136"/>
    </source>
</evidence>
<keyword evidence="9" id="KW-1185">Reference proteome</keyword>
<proteinExistence type="inferred from homology"/>
<sequence length="77" mass="8701">MANDAAFRSSLLWLALIILITGLCTHSFKKMLGTYFFGMFAIGGVLLPDWEFLNRNMSQWCTPVTLEDMNSAPTQPR</sequence>
<evidence type="ECO:0000256" key="1">
    <source>
        <dbReference type="ARBA" id="ARBA00004477"/>
    </source>
</evidence>
<evidence type="ECO:0000256" key="7">
    <source>
        <dbReference type="SAM" id="Phobius"/>
    </source>
</evidence>
<gene>
    <name evidence="8" type="ORF">LIER_08433</name>
</gene>
<dbReference type="GO" id="GO:0006465">
    <property type="term" value="P:signal peptide processing"/>
    <property type="evidence" value="ECO:0007669"/>
    <property type="project" value="InterPro"/>
</dbReference>
<dbReference type="EMBL" id="BAABME010001363">
    <property type="protein sequence ID" value="GAA0149194.1"/>
    <property type="molecule type" value="Genomic_DNA"/>
</dbReference>
<evidence type="ECO:0008006" key="10">
    <source>
        <dbReference type="Google" id="ProtNLM"/>
    </source>
</evidence>
<dbReference type="Pfam" id="PF06645">
    <property type="entry name" value="SPC12"/>
    <property type="match status" value="1"/>
</dbReference>
<dbReference type="InterPro" id="IPR039955">
    <property type="entry name" value="DTM1"/>
</dbReference>